<dbReference type="EMBL" id="JAXIOK010000012">
    <property type="protein sequence ID" value="KAK4757437.1"/>
    <property type="molecule type" value="Genomic_DNA"/>
</dbReference>
<comment type="caution">
    <text evidence="2">The sequence shown here is derived from an EMBL/GenBank/DDBJ whole genome shotgun (WGS) entry which is preliminary data.</text>
</comment>
<reference evidence="2 3" key="1">
    <citation type="journal article" date="2023" name="Hortic Res">
        <title>Pangenome of water caltrop reveals structural variations and asymmetric subgenome divergence after allopolyploidization.</title>
        <authorList>
            <person name="Zhang X."/>
            <person name="Chen Y."/>
            <person name="Wang L."/>
            <person name="Yuan Y."/>
            <person name="Fang M."/>
            <person name="Shi L."/>
            <person name="Lu R."/>
            <person name="Comes H.P."/>
            <person name="Ma Y."/>
            <person name="Chen Y."/>
            <person name="Huang G."/>
            <person name="Zhou Y."/>
            <person name="Zheng Z."/>
            <person name="Qiu Y."/>
        </authorList>
    </citation>
    <scope>NUCLEOTIDE SEQUENCE [LARGE SCALE GENOMIC DNA]</scope>
    <source>
        <tissue evidence="2">Roots</tissue>
    </source>
</reference>
<sequence>MVHSTLDTEAEVRSAYSWPALESHSLDHITGVESFSTNTSLMAPPLLPSSLPESKTSVRTSGPGISAVSSPSRPRSCELG</sequence>
<accession>A0AAN7K1C9</accession>
<gene>
    <name evidence="2" type="ORF">SAY87_018738</name>
</gene>
<protein>
    <submittedName>
        <fullName evidence="2">Uncharacterized protein</fullName>
    </submittedName>
</protein>
<organism evidence="2 3">
    <name type="scientific">Trapa incisa</name>
    <dbReference type="NCBI Taxonomy" id="236973"/>
    <lineage>
        <taxon>Eukaryota</taxon>
        <taxon>Viridiplantae</taxon>
        <taxon>Streptophyta</taxon>
        <taxon>Embryophyta</taxon>
        <taxon>Tracheophyta</taxon>
        <taxon>Spermatophyta</taxon>
        <taxon>Magnoliopsida</taxon>
        <taxon>eudicotyledons</taxon>
        <taxon>Gunneridae</taxon>
        <taxon>Pentapetalae</taxon>
        <taxon>rosids</taxon>
        <taxon>malvids</taxon>
        <taxon>Myrtales</taxon>
        <taxon>Lythraceae</taxon>
        <taxon>Trapa</taxon>
    </lineage>
</organism>
<name>A0AAN7K1C9_9MYRT</name>
<dbReference type="Proteomes" id="UP001345219">
    <property type="component" value="Chromosome 15"/>
</dbReference>
<evidence type="ECO:0000313" key="3">
    <source>
        <dbReference type="Proteomes" id="UP001345219"/>
    </source>
</evidence>
<keyword evidence="3" id="KW-1185">Reference proteome</keyword>
<evidence type="ECO:0000256" key="1">
    <source>
        <dbReference type="SAM" id="MobiDB-lite"/>
    </source>
</evidence>
<evidence type="ECO:0000313" key="2">
    <source>
        <dbReference type="EMBL" id="KAK4757437.1"/>
    </source>
</evidence>
<proteinExistence type="predicted"/>
<dbReference type="AlphaFoldDB" id="A0AAN7K1C9"/>
<feature type="compositionally biased region" description="Low complexity" evidence="1">
    <location>
        <begin position="40"/>
        <end position="54"/>
    </location>
</feature>
<feature type="region of interest" description="Disordered" evidence="1">
    <location>
        <begin position="38"/>
        <end position="80"/>
    </location>
</feature>